<dbReference type="EMBL" id="KN822180">
    <property type="protein sequence ID" value="KIM53445.1"/>
    <property type="molecule type" value="Genomic_DNA"/>
</dbReference>
<dbReference type="AlphaFoldDB" id="A0A0C3CXZ3"/>
<feature type="signal peptide" evidence="1">
    <location>
        <begin position="1"/>
        <end position="20"/>
    </location>
</feature>
<proteinExistence type="predicted"/>
<gene>
    <name evidence="2" type="ORF">SCLCIDRAFT_1222762</name>
</gene>
<dbReference type="Proteomes" id="UP000053989">
    <property type="component" value="Unassembled WGS sequence"/>
</dbReference>
<evidence type="ECO:0008006" key="4">
    <source>
        <dbReference type="Google" id="ProtNLM"/>
    </source>
</evidence>
<evidence type="ECO:0000256" key="1">
    <source>
        <dbReference type="SAM" id="SignalP"/>
    </source>
</evidence>
<keyword evidence="3" id="KW-1185">Reference proteome</keyword>
<reference evidence="3" key="2">
    <citation type="submission" date="2015-01" db="EMBL/GenBank/DDBJ databases">
        <title>Evolutionary Origins and Diversification of the Mycorrhizal Mutualists.</title>
        <authorList>
            <consortium name="DOE Joint Genome Institute"/>
            <consortium name="Mycorrhizal Genomics Consortium"/>
            <person name="Kohler A."/>
            <person name="Kuo A."/>
            <person name="Nagy L.G."/>
            <person name="Floudas D."/>
            <person name="Copeland A."/>
            <person name="Barry K.W."/>
            <person name="Cichocki N."/>
            <person name="Veneault-Fourrey C."/>
            <person name="LaButti K."/>
            <person name="Lindquist E.A."/>
            <person name="Lipzen A."/>
            <person name="Lundell T."/>
            <person name="Morin E."/>
            <person name="Murat C."/>
            <person name="Riley R."/>
            <person name="Ohm R."/>
            <person name="Sun H."/>
            <person name="Tunlid A."/>
            <person name="Henrissat B."/>
            <person name="Grigoriev I.V."/>
            <person name="Hibbett D.S."/>
            <person name="Martin F."/>
        </authorList>
    </citation>
    <scope>NUCLEOTIDE SEQUENCE [LARGE SCALE GENOMIC DNA]</scope>
    <source>
        <strain evidence="3">Foug A</strain>
    </source>
</reference>
<dbReference type="HOGENOM" id="CLU_2706289_0_0_1"/>
<keyword evidence="1" id="KW-0732">Signal</keyword>
<accession>A0A0C3CXZ3</accession>
<protein>
    <recommendedName>
        <fullName evidence="4">Secreted protein</fullName>
    </recommendedName>
</protein>
<name>A0A0C3CXZ3_9AGAM</name>
<feature type="chain" id="PRO_5002176250" description="Secreted protein" evidence="1">
    <location>
        <begin position="21"/>
        <end position="73"/>
    </location>
</feature>
<evidence type="ECO:0000313" key="2">
    <source>
        <dbReference type="EMBL" id="KIM53445.1"/>
    </source>
</evidence>
<reference evidence="2 3" key="1">
    <citation type="submission" date="2014-04" db="EMBL/GenBank/DDBJ databases">
        <authorList>
            <consortium name="DOE Joint Genome Institute"/>
            <person name="Kuo A."/>
            <person name="Kohler A."/>
            <person name="Nagy L.G."/>
            <person name="Floudas D."/>
            <person name="Copeland A."/>
            <person name="Barry K.W."/>
            <person name="Cichocki N."/>
            <person name="Veneault-Fourrey C."/>
            <person name="LaButti K."/>
            <person name="Lindquist E.A."/>
            <person name="Lipzen A."/>
            <person name="Lundell T."/>
            <person name="Morin E."/>
            <person name="Murat C."/>
            <person name="Sun H."/>
            <person name="Tunlid A."/>
            <person name="Henrissat B."/>
            <person name="Grigoriev I.V."/>
            <person name="Hibbett D.S."/>
            <person name="Martin F."/>
            <person name="Nordberg H.P."/>
            <person name="Cantor M.N."/>
            <person name="Hua S.X."/>
        </authorList>
    </citation>
    <scope>NUCLEOTIDE SEQUENCE [LARGE SCALE GENOMIC DNA]</scope>
    <source>
        <strain evidence="2 3">Foug A</strain>
    </source>
</reference>
<dbReference type="InParanoid" id="A0A0C3CXZ3"/>
<organism evidence="2 3">
    <name type="scientific">Scleroderma citrinum Foug A</name>
    <dbReference type="NCBI Taxonomy" id="1036808"/>
    <lineage>
        <taxon>Eukaryota</taxon>
        <taxon>Fungi</taxon>
        <taxon>Dikarya</taxon>
        <taxon>Basidiomycota</taxon>
        <taxon>Agaricomycotina</taxon>
        <taxon>Agaricomycetes</taxon>
        <taxon>Agaricomycetidae</taxon>
        <taxon>Boletales</taxon>
        <taxon>Sclerodermatineae</taxon>
        <taxon>Sclerodermataceae</taxon>
        <taxon>Scleroderma</taxon>
    </lineage>
</organism>
<sequence length="73" mass="8097">MRGFCFSCGLCRILLSSLQALDCDENQAANQGNFYEFCGESIQHGTSCDQYTRGTRNPEGILLVFLMESPVPL</sequence>
<evidence type="ECO:0000313" key="3">
    <source>
        <dbReference type="Proteomes" id="UP000053989"/>
    </source>
</evidence>